<dbReference type="Proteomes" id="UP000620670">
    <property type="component" value="Unassembled WGS sequence"/>
</dbReference>
<reference evidence="3" key="1">
    <citation type="submission" date="2020-12" db="EMBL/GenBank/DDBJ databases">
        <title>Hymenobacter sp.</title>
        <authorList>
            <person name="Kim M.K."/>
        </authorList>
    </citation>
    <scope>NUCLEOTIDE SEQUENCE [LARGE SCALE GENOMIC DNA]</scope>
    <source>
        <strain evidence="3">BT325</strain>
    </source>
</reference>
<proteinExistence type="predicted"/>
<sequence length="116" mass="13310">MRDAHEIEIDETEGKDRNELRAMLYQAWVAQLAAEKEAQECVAGLKQALDWRREAVDAAESLKAQVAELSKWRDIARAEGEEIRKLERKLAQARAKSISMSRRRPFDACTSVWPAR</sequence>
<keyword evidence="1" id="KW-0175">Coiled coil</keyword>
<gene>
    <name evidence="2" type="ORF">JAO75_08340</name>
</gene>
<dbReference type="EMBL" id="JAELXT010000006">
    <property type="protein sequence ID" value="MBJ6125419.1"/>
    <property type="molecule type" value="Genomic_DNA"/>
</dbReference>
<evidence type="ECO:0000256" key="1">
    <source>
        <dbReference type="SAM" id="Coils"/>
    </source>
</evidence>
<keyword evidence="3" id="KW-1185">Reference proteome</keyword>
<evidence type="ECO:0000313" key="2">
    <source>
        <dbReference type="EMBL" id="MBJ6125419.1"/>
    </source>
</evidence>
<name>A0ABS0XZI0_9HYPH</name>
<evidence type="ECO:0000313" key="3">
    <source>
        <dbReference type="Proteomes" id="UP000620670"/>
    </source>
</evidence>
<comment type="caution">
    <text evidence="2">The sequence shown here is derived from an EMBL/GenBank/DDBJ whole genome shotgun (WGS) entry which is preliminary data.</text>
</comment>
<accession>A0ABS0XZI0</accession>
<protein>
    <submittedName>
        <fullName evidence="2">Uncharacterized protein</fullName>
    </submittedName>
</protein>
<organism evidence="2 3">
    <name type="scientific">Microvirga splendida</name>
    <dbReference type="NCBI Taxonomy" id="2795727"/>
    <lineage>
        <taxon>Bacteria</taxon>
        <taxon>Pseudomonadati</taxon>
        <taxon>Pseudomonadota</taxon>
        <taxon>Alphaproteobacteria</taxon>
        <taxon>Hyphomicrobiales</taxon>
        <taxon>Methylobacteriaceae</taxon>
        <taxon>Microvirga</taxon>
    </lineage>
</organism>
<feature type="coiled-coil region" evidence="1">
    <location>
        <begin position="69"/>
        <end position="103"/>
    </location>
</feature>
<dbReference type="RefSeq" id="WP_199048256.1">
    <property type="nucleotide sequence ID" value="NZ_JAELXT010000006.1"/>
</dbReference>